<dbReference type="InterPro" id="IPR036890">
    <property type="entry name" value="HATPase_C_sf"/>
</dbReference>
<dbReference type="PROSITE" id="PS50109">
    <property type="entry name" value="HIS_KIN"/>
    <property type="match status" value="1"/>
</dbReference>
<dbReference type="SUPFAM" id="SSF55785">
    <property type="entry name" value="PYP-like sensor domain (PAS domain)"/>
    <property type="match status" value="1"/>
</dbReference>
<keyword evidence="5" id="KW-0418">Kinase</keyword>
<comment type="catalytic activity">
    <reaction evidence="1">
        <text>ATP + protein L-histidine = ADP + protein N-phospho-L-histidine.</text>
        <dbReference type="EC" id="2.7.13.3"/>
    </reaction>
</comment>
<evidence type="ECO:0000256" key="3">
    <source>
        <dbReference type="ARBA" id="ARBA00022553"/>
    </source>
</evidence>
<dbReference type="Proteomes" id="UP001596274">
    <property type="component" value="Unassembled WGS sequence"/>
</dbReference>
<dbReference type="PANTHER" id="PTHR43711">
    <property type="entry name" value="TWO-COMPONENT HISTIDINE KINASE"/>
    <property type="match status" value="1"/>
</dbReference>
<dbReference type="EC" id="2.7.13.3" evidence="2"/>
<dbReference type="SUPFAM" id="SSF55874">
    <property type="entry name" value="ATPase domain of HSP90 chaperone/DNA topoisomerase II/histidine kinase"/>
    <property type="match status" value="1"/>
</dbReference>
<dbReference type="Gene3D" id="3.30.450.20">
    <property type="entry name" value="PAS domain"/>
    <property type="match status" value="1"/>
</dbReference>
<dbReference type="PRINTS" id="PR00344">
    <property type="entry name" value="BCTRLSENSOR"/>
</dbReference>
<dbReference type="AlphaFoldDB" id="A0ABD5SYB6"/>
<dbReference type="Gene3D" id="3.30.565.10">
    <property type="entry name" value="Histidine kinase-like ATPase, C-terminal domain"/>
    <property type="match status" value="1"/>
</dbReference>
<evidence type="ECO:0000259" key="9">
    <source>
        <dbReference type="PROSITE" id="PS50113"/>
    </source>
</evidence>
<dbReference type="PROSITE" id="PS50112">
    <property type="entry name" value="PAS"/>
    <property type="match status" value="1"/>
</dbReference>
<evidence type="ECO:0000256" key="2">
    <source>
        <dbReference type="ARBA" id="ARBA00012438"/>
    </source>
</evidence>
<comment type="caution">
    <text evidence="10">The sequence shown here is derived from an EMBL/GenBank/DDBJ whole genome shotgun (WGS) entry which is preliminary data.</text>
</comment>
<dbReference type="SMART" id="SM00387">
    <property type="entry name" value="HATPase_c"/>
    <property type="match status" value="1"/>
</dbReference>
<dbReference type="PROSITE" id="PS50113">
    <property type="entry name" value="PAC"/>
    <property type="match status" value="1"/>
</dbReference>
<dbReference type="Pfam" id="PF00989">
    <property type="entry name" value="PAS"/>
    <property type="match status" value="1"/>
</dbReference>
<evidence type="ECO:0000256" key="5">
    <source>
        <dbReference type="ARBA" id="ARBA00022777"/>
    </source>
</evidence>
<feature type="domain" description="Histidine kinase" evidence="7">
    <location>
        <begin position="148"/>
        <end position="340"/>
    </location>
</feature>
<keyword evidence="6" id="KW-0902">Two-component regulatory system</keyword>
<dbReference type="Pfam" id="PF00512">
    <property type="entry name" value="HisKA"/>
    <property type="match status" value="1"/>
</dbReference>
<evidence type="ECO:0000313" key="11">
    <source>
        <dbReference type="Proteomes" id="UP001596274"/>
    </source>
</evidence>
<accession>A0ABD5SYB6</accession>
<dbReference type="PANTHER" id="PTHR43711:SF1">
    <property type="entry name" value="HISTIDINE KINASE 1"/>
    <property type="match status" value="1"/>
</dbReference>
<dbReference type="InterPro" id="IPR000014">
    <property type="entry name" value="PAS"/>
</dbReference>
<evidence type="ECO:0000313" key="10">
    <source>
        <dbReference type="EMBL" id="MFC6770221.1"/>
    </source>
</evidence>
<dbReference type="InterPro" id="IPR013767">
    <property type="entry name" value="PAS_fold"/>
</dbReference>
<keyword evidence="3" id="KW-0597">Phosphoprotein</keyword>
<dbReference type="GO" id="GO:0004673">
    <property type="term" value="F:protein histidine kinase activity"/>
    <property type="evidence" value="ECO:0007669"/>
    <property type="project" value="UniProtKB-EC"/>
</dbReference>
<feature type="domain" description="PAC" evidence="9">
    <location>
        <begin position="87"/>
        <end position="137"/>
    </location>
</feature>
<dbReference type="CDD" id="cd00130">
    <property type="entry name" value="PAS"/>
    <property type="match status" value="1"/>
</dbReference>
<dbReference type="InterPro" id="IPR035965">
    <property type="entry name" value="PAS-like_dom_sf"/>
</dbReference>
<dbReference type="GO" id="GO:0000160">
    <property type="term" value="P:phosphorelay signal transduction system"/>
    <property type="evidence" value="ECO:0007669"/>
    <property type="project" value="UniProtKB-KW"/>
</dbReference>
<evidence type="ECO:0000259" key="7">
    <source>
        <dbReference type="PROSITE" id="PS50109"/>
    </source>
</evidence>
<dbReference type="SUPFAM" id="SSF47384">
    <property type="entry name" value="Homodimeric domain of signal transducing histidine kinase"/>
    <property type="match status" value="1"/>
</dbReference>
<dbReference type="InterPro" id="IPR050736">
    <property type="entry name" value="Sensor_HK_Regulatory"/>
</dbReference>
<keyword evidence="4" id="KW-0808">Transferase</keyword>
<dbReference type="CDD" id="cd00082">
    <property type="entry name" value="HisKA"/>
    <property type="match status" value="1"/>
</dbReference>
<dbReference type="CDD" id="cd00075">
    <property type="entry name" value="HATPase"/>
    <property type="match status" value="1"/>
</dbReference>
<evidence type="ECO:0000256" key="4">
    <source>
        <dbReference type="ARBA" id="ARBA00022679"/>
    </source>
</evidence>
<dbReference type="InterPro" id="IPR036097">
    <property type="entry name" value="HisK_dim/P_sf"/>
</dbReference>
<evidence type="ECO:0000256" key="1">
    <source>
        <dbReference type="ARBA" id="ARBA00000085"/>
    </source>
</evidence>
<dbReference type="EMBL" id="JBHSWT010000026">
    <property type="protein sequence ID" value="MFC6770221.1"/>
    <property type="molecule type" value="Genomic_DNA"/>
</dbReference>
<dbReference type="SMART" id="SM00388">
    <property type="entry name" value="HisKA"/>
    <property type="match status" value="1"/>
</dbReference>
<evidence type="ECO:0000256" key="6">
    <source>
        <dbReference type="ARBA" id="ARBA00023012"/>
    </source>
</evidence>
<dbReference type="InterPro" id="IPR003594">
    <property type="entry name" value="HATPase_dom"/>
</dbReference>
<protein>
    <recommendedName>
        <fullName evidence="2">histidine kinase</fullName>
        <ecNumber evidence="2">2.7.13.3</ecNumber>
    </recommendedName>
</protein>
<gene>
    <name evidence="10" type="ORF">ACFQDD_01550</name>
</gene>
<reference evidence="10 11" key="1">
    <citation type="journal article" date="2019" name="Int. J. Syst. Evol. Microbiol.">
        <title>The Global Catalogue of Microorganisms (GCM) 10K type strain sequencing project: providing services to taxonomists for standard genome sequencing and annotation.</title>
        <authorList>
            <consortium name="The Broad Institute Genomics Platform"/>
            <consortium name="The Broad Institute Genome Sequencing Center for Infectious Disease"/>
            <person name="Wu L."/>
            <person name="Ma J."/>
        </authorList>
    </citation>
    <scope>NUCLEOTIDE SEQUENCE [LARGE SCALE GENOMIC DNA]</scope>
    <source>
        <strain evidence="10 11">PJ61</strain>
    </source>
</reference>
<proteinExistence type="predicted"/>
<keyword evidence="11" id="KW-1185">Reference proteome</keyword>
<dbReference type="SMART" id="SM00091">
    <property type="entry name" value="PAS"/>
    <property type="match status" value="1"/>
</dbReference>
<dbReference type="InterPro" id="IPR005467">
    <property type="entry name" value="His_kinase_dom"/>
</dbReference>
<name>A0ABD5SYB6_9EURY</name>
<dbReference type="InterPro" id="IPR000700">
    <property type="entry name" value="PAS-assoc_C"/>
</dbReference>
<sequence length="340" mass="37857">MDVDNSPVTTDDFYQTLVENAAEGMLTIDENSDIVYANPAIEDILGYTPEELIGSSKMDIIPERLEPVHTAALKSYVETGERNIDWNGIELPALHKDGHEVPTLISLREHEHDGDQYFTGVIRDISERRQRENQLQDQKERLDEFADILTHDIRNPLSVAEGYTKIAREQRDSPELEKISDALTRIDTLVDDVLELSKEGRSIGETDVIDVGESVREAWESVETRQATMLVDDDLGAIEADESRFQELLENLFRNAIDHAGSDATVRVGLLSDELGLYVEDDGSGIPATIRSDVFGHGYSTHRDGTGYGLSIVSQIVDGHGWDISVTEGTEGGARFEITW</sequence>
<feature type="domain" description="PAS" evidence="8">
    <location>
        <begin position="10"/>
        <end position="80"/>
    </location>
</feature>
<dbReference type="InterPro" id="IPR004358">
    <property type="entry name" value="Sig_transdc_His_kin-like_C"/>
</dbReference>
<dbReference type="Pfam" id="PF02518">
    <property type="entry name" value="HATPase_c"/>
    <property type="match status" value="1"/>
</dbReference>
<dbReference type="NCBIfam" id="TIGR00229">
    <property type="entry name" value="sensory_box"/>
    <property type="match status" value="1"/>
</dbReference>
<dbReference type="InterPro" id="IPR003661">
    <property type="entry name" value="HisK_dim/P_dom"/>
</dbReference>
<organism evidence="10 11">
    <name type="scientific">Halorubrum pallidum</name>
    <dbReference type="NCBI Taxonomy" id="1526114"/>
    <lineage>
        <taxon>Archaea</taxon>
        <taxon>Methanobacteriati</taxon>
        <taxon>Methanobacteriota</taxon>
        <taxon>Stenosarchaea group</taxon>
        <taxon>Halobacteria</taxon>
        <taxon>Halobacteriales</taxon>
        <taxon>Haloferacaceae</taxon>
        <taxon>Halorubrum</taxon>
    </lineage>
</organism>
<dbReference type="Gene3D" id="1.10.287.130">
    <property type="match status" value="1"/>
</dbReference>
<evidence type="ECO:0000259" key="8">
    <source>
        <dbReference type="PROSITE" id="PS50112"/>
    </source>
</evidence>